<dbReference type="Proteomes" id="UP000484015">
    <property type="component" value="Unassembled WGS sequence"/>
</dbReference>
<dbReference type="GO" id="GO:0015627">
    <property type="term" value="C:type II protein secretion system complex"/>
    <property type="evidence" value="ECO:0007669"/>
    <property type="project" value="InterPro"/>
</dbReference>
<evidence type="ECO:0000256" key="1">
    <source>
        <dbReference type="SAM" id="MobiDB-lite"/>
    </source>
</evidence>
<gene>
    <name evidence="3" type="ORF">GM668_19030</name>
</gene>
<protein>
    <recommendedName>
        <fullName evidence="2">Type II secretion system protein GspB C-terminal domain-containing protein</fullName>
    </recommendedName>
</protein>
<dbReference type="EMBL" id="WNLA01000013">
    <property type="protein sequence ID" value="MTW04179.1"/>
    <property type="molecule type" value="Genomic_DNA"/>
</dbReference>
<sequence>AAQPAPAQPAPAVAAKPAAPPEPPDESIPMARDLPEPIQRILPAVAMSGYMYSKNPADRMVLIDKSLRREGDEVAPGLVLERLMPKGAVFTFRGYRYRVPY</sequence>
<keyword evidence="4" id="KW-1185">Reference proteome</keyword>
<dbReference type="RefSeq" id="WP_170305707.1">
    <property type="nucleotide sequence ID" value="NZ_WNLA01000013.1"/>
</dbReference>
<dbReference type="AlphaFoldDB" id="A0A6L6Q3Z2"/>
<evidence type="ECO:0000313" key="3">
    <source>
        <dbReference type="EMBL" id="MTW04179.1"/>
    </source>
</evidence>
<dbReference type="InterPro" id="IPR032389">
    <property type="entry name" value="GspB_C"/>
</dbReference>
<reference evidence="3 4" key="1">
    <citation type="submission" date="2019-11" db="EMBL/GenBank/DDBJ databases">
        <title>Type strains purchased from KCTC, JCM and DSMZ.</title>
        <authorList>
            <person name="Lu H."/>
        </authorList>
    </citation>
    <scope>NUCLEOTIDE SEQUENCE [LARGE SCALE GENOMIC DNA]</scope>
    <source>
        <strain evidence="3 4">KCTC 42409</strain>
    </source>
</reference>
<accession>A0A6L6Q3Z2</accession>
<organism evidence="3 4">
    <name type="scientific">Pseudoduganella ginsengisoli</name>
    <dbReference type="NCBI Taxonomy" id="1462440"/>
    <lineage>
        <taxon>Bacteria</taxon>
        <taxon>Pseudomonadati</taxon>
        <taxon>Pseudomonadota</taxon>
        <taxon>Betaproteobacteria</taxon>
        <taxon>Burkholderiales</taxon>
        <taxon>Oxalobacteraceae</taxon>
        <taxon>Telluria group</taxon>
        <taxon>Pseudoduganella</taxon>
    </lineage>
</organism>
<feature type="region of interest" description="Disordered" evidence="1">
    <location>
        <begin position="1"/>
        <end position="32"/>
    </location>
</feature>
<name>A0A6L6Q3Z2_9BURK</name>
<proteinExistence type="predicted"/>
<evidence type="ECO:0000313" key="4">
    <source>
        <dbReference type="Proteomes" id="UP000484015"/>
    </source>
</evidence>
<feature type="domain" description="Type II secretion system protein GspB C-terminal" evidence="2">
    <location>
        <begin position="42"/>
        <end position="100"/>
    </location>
</feature>
<evidence type="ECO:0000259" key="2">
    <source>
        <dbReference type="Pfam" id="PF16537"/>
    </source>
</evidence>
<feature type="compositionally biased region" description="Low complexity" evidence="1">
    <location>
        <begin position="1"/>
        <end position="17"/>
    </location>
</feature>
<dbReference type="Pfam" id="PF16537">
    <property type="entry name" value="T2SSB"/>
    <property type="match status" value="1"/>
</dbReference>
<feature type="non-terminal residue" evidence="3">
    <location>
        <position position="1"/>
    </location>
</feature>
<comment type="caution">
    <text evidence="3">The sequence shown here is derived from an EMBL/GenBank/DDBJ whole genome shotgun (WGS) entry which is preliminary data.</text>
</comment>